<dbReference type="KEGG" id="bvk:117243498"/>
<accession>A0A6J3LP67</accession>
<keyword evidence="2" id="KW-1185">Reference proteome</keyword>
<dbReference type="AlphaFoldDB" id="A0A6J3LP67"/>
<gene>
    <name evidence="3" type="primary">LOC117243498</name>
</gene>
<keyword evidence="1" id="KW-0812">Transmembrane</keyword>
<evidence type="ECO:0000313" key="2">
    <source>
        <dbReference type="Proteomes" id="UP000504631"/>
    </source>
</evidence>
<proteinExistence type="predicted"/>
<keyword evidence="1" id="KW-0472">Membrane</keyword>
<evidence type="ECO:0000256" key="1">
    <source>
        <dbReference type="SAM" id="Phobius"/>
    </source>
</evidence>
<dbReference type="GeneID" id="117243498"/>
<feature type="transmembrane region" description="Helical" evidence="1">
    <location>
        <begin position="40"/>
        <end position="60"/>
    </location>
</feature>
<organism evidence="2 3">
    <name type="scientific">Bombus vosnesenskii</name>
    <dbReference type="NCBI Taxonomy" id="207650"/>
    <lineage>
        <taxon>Eukaryota</taxon>
        <taxon>Metazoa</taxon>
        <taxon>Ecdysozoa</taxon>
        <taxon>Arthropoda</taxon>
        <taxon>Hexapoda</taxon>
        <taxon>Insecta</taxon>
        <taxon>Pterygota</taxon>
        <taxon>Neoptera</taxon>
        <taxon>Endopterygota</taxon>
        <taxon>Hymenoptera</taxon>
        <taxon>Apocrita</taxon>
        <taxon>Aculeata</taxon>
        <taxon>Apoidea</taxon>
        <taxon>Anthophila</taxon>
        <taxon>Apidae</taxon>
        <taxon>Bombus</taxon>
        <taxon>Pyrobombus</taxon>
    </lineage>
</organism>
<dbReference type="RefSeq" id="XP_033366935.1">
    <property type="nucleotide sequence ID" value="XM_033511044.1"/>
</dbReference>
<protein>
    <submittedName>
        <fullName evidence="3">Uncharacterized protein LOC117243498</fullName>
    </submittedName>
</protein>
<reference evidence="3" key="1">
    <citation type="submission" date="2025-08" db="UniProtKB">
        <authorList>
            <consortium name="RefSeq"/>
        </authorList>
    </citation>
    <scope>IDENTIFICATION</scope>
    <source>
        <tissue evidence="3">Muscle</tissue>
    </source>
</reference>
<evidence type="ECO:0000313" key="3">
    <source>
        <dbReference type="RefSeq" id="XP_033366935.1"/>
    </source>
</evidence>
<keyword evidence="1" id="KW-1133">Transmembrane helix</keyword>
<sequence length="111" mass="12927">MVKIVRKLAFIDALKGAYHKPFWERLKHMWFEFRESNQAVATYAPLTVIVCIPLTIIVTYGKIHANPVAKYYDHINIYRPDDPRAALIRKDYSLKYSISTIFDSIHMPGTI</sequence>
<name>A0A6J3LP67_9HYME</name>
<dbReference type="Proteomes" id="UP000504631">
    <property type="component" value="Unplaced"/>
</dbReference>